<proteinExistence type="predicted"/>
<dbReference type="EMBL" id="KY000039">
    <property type="protein sequence ID" value="ASK43119.1"/>
    <property type="molecule type" value="Genomic_DNA"/>
</dbReference>
<reference evidence="2" key="1">
    <citation type="submission" date="2016-10" db="EMBL/GenBank/DDBJ databases">
        <title>Agrobacterium Ti plasmids: Classification based on T-DNA and Vir regions organization.</title>
        <authorList>
            <person name="Nabi N."/>
            <person name="Vial L."/>
            <person name="Ben Hafsa A."/>
            <person name="Chapulliot D."/>
            <person name="Berard A."/>
            <person name="Chauveau A."/>
            <person name="Le Paslier M.-C."/>
            <person name="Harzallah Skhiri F."/>
            <person name="Brunel D."/>
            <person name="Nesme X."/>
            <person name="Chaouachi M."/>
        </authorList>
    </citation>
    <scope>NUCLEOTIDE SEQUENCE</scope>
    <source>
        <strain evidence="2">Tun180</strain>
        <plasmid evidence="2">pTi_Tun180</plasmid>
    </source>
</reference>
<organism evidence="2">
    <name type="scientific">Agrobacterium deltaense</name>
    <dbReference type="NCBI Taxonomy" id="1183412"/>
    <lineage>
        <taxon>Bacteria</taxon>
        <taxon>Pseudomonadati</taxon>
        <taxon>Pseudomonadota</taxon>
        <taxon>Alphaproteobacteria</taxon>
        <taxon>Hyphomicrobiales</taxon>
        <taxon>Rhizobiaceae</taxon>
        <taxon>Rhizobium/Agrobacterium group</taxon>
        <taxon>Agrobacterium</taxon>
    </lineage>
</organism>
<evidence type="ECO:0000313" key="2">
    <source>
        <dbReference type="EMBL" id="ASK43119.1"/>
    </source>
</evidence>
<keyword evidence="2" id="KW-0614">Plasmid</keyword>
<sequence>MMKPEAGIEPASGFSGGIRKEGNCSVRPRVSWRNGCVEHERRLQFAPPAYGGFRKSVPPLAASGGRYALLDPSASP</sequence>
<feature type="region of interest" description="Disordered" evidence="1">
    <location>
        <begin position="1"/>
        <end position="21"/>
    </location>
</feature>
<name>A0A2Z2PQF3_9HYPH</name>
<accession>A0A2Z2PQF3</accession>
<evidence type="ECO:0000256" key="1">
    <source>
        <dbReference type="SAM" id="MobiDB-lite"/>
    </source>
</evidence>
<dbReference type="AlphaFoldDB" id="A0A2Z2PQF3"/>
<geneLocation type="plasmid" evidence="2">
    <name>pTi_Tun180</name>
</geneLocation>
<protein>
    <submittedName>
        <fullName evidence="2">Uncharacterized protein</fullName>
    </submittedName>
</protein>